<reference evidence="2 3" key="1">
    <citation type="submission" date="2014-04" db="EMBL/GenBank/DDBJ databases">
        <authorList>
            <consortium name="DOE Joint Genome Institute"/>
            <person name="Kuo A."/>
            <person name="Martino E."/>
            <person name="Perotto S."/>
            <person name="Kohler A."/>
            <person name="Nagy L.G."/>
            <person name="Floudas D."/>
            <person name="Copeland A."/>
            <person name="Barry K.W."/>
            <person name="Cichocki N."/>
            <person name="Veneault-Fourrey C."/>
            <person name="LaButti K."/>
            <person name="Lindquist E.A."/>
            <person name="Lipzen A."/>
            <person name="Lundell T."/>
            <person name="Morin E."/>
            <person name="Murat C."/>
            <person name="Sun H."/>
            <person name="Tunlid A."/>
            <person name="Henrissat B."/>
            <person name="Grigoriev I.V."/>
            <person name="Hibbett D.S."/>
            <person name="Martin F."/>
            <person name="Nordberg H.P."/>
            <person name="Cantor M.N."/>
            <person name="Hua S.X."/>
        </authorList>
    </citation>
    <scope>NUCLEOTIDE SEQUENCE [LARGE SCALE GENOMIC DNA]</scope>
    <source>
        <strain evidence="2 3">Zn</strain>
    </source>
</reference>
<dbReference type="HOGENOM" id="CLU_319598_0_0_1"/>
<feature type="compositionally biased region" description="Low complexity" evidence="1">
    <location>
        <begin position="364"/>
        <end position="385"/>
    </location>
</feature>
<reference evidence="3" key="2">
    <citation type="submission" date="2015-01" db="EMBL/GenBank/DDBJ databases">
        <title>Evolutionary Origins and Diversification of the Mycorrhizal Mutualists.</title>
        <authorList>
            <consortium name="DOE Joint Genome Institute"/>
            <consortium name="Mycorrhizal Genomics Consortium"/>
            <person name="Kohler A."/>
            <person name="Kuo A."/>
            <person name="Nagy L.G."/>
            <person name="Floudas D."/>
            <person name="Copeland A."/>
            <person name="Barry K.W."/>
            <person name="Cichocki N."/>
            <person name="Veneault-Fourrey C."/>
            <person name="LaButti K."/>
            <person name="Lindquist E.A."/>
            <person name="Lipzen A."/>
            <person name="Lundell T."/>
            <person name="Morin E."/>
            <person name="Murat C."/>
            <person name="Riley R."/>
            <person name="Ohm R."/>
            <person name="Sun H."/>
            <person name="Tunlid A."/>
            <person name="Henrissat B."/>
            <person name="Grigoriev I.V."/>
            <person name="Hibbett D.S."/>
            <person name="Martin F."/>
        </authorList>
    </citation>
    <scope>NUCLEOTIDE SEQUENCE [LARGE SCALE GENOMIC DNA]</scope>
    <source>
        <strain evidence="3">Zn</strain>
    </source>
</reference>
<gene>
    <name evidence="2" type="ORF">OIDMADRAFT_143392</name>
</gene>
<organism evidence="2 3">
    <name type="scientific">Oidiodendron maius (strain Zn)</name>
    <dbReference type="NCBI Taxonomy" id="913774"/>
    <lineage>
        <taxon>Eukaryota</taxon>
        <taxon>Fungi</taxon>
        <taxon>Dikarya</taxon>
        <taxon>Ascomycota</taxon>
        <taxon>Pezizomycotina</taxon>
        <taxon>Leotiomycetes</taxon>
        <taxon>Leotiomycetes incertae sedis</taxon>
        <taxon>Myxotrichaceae</taxon>
        <taxon>Oidiodendron</taxon>
    </lineage>
</organism>
<sequence length="909" mass="101011">MPPSQGLAIGSATTPSLTSMQTHLNSYQPQPLHNHQRTWIGQNIQERNKVTMSQDVLNNQHGQEESIMDLKIRIALLQNDLLHKERERVEAVKACSVIARAMSTRNAEVFPSAGTMGFDNAVSYPAQKWKLLEQEVKMLRKENILLWKRVDLRVDSDDGIHDANVRRRLVSEKRLEREMADKEEMSDDEYHRSPCRLPHAPQNQMPATLNSSIQLQQYRTSIDSPETGILPEIDIEATKAWGQNLDSRTTTAPNSPAMLANDNLHTQRSSQDVGIESLDEIIGSDSSDVPHMPHPQVLASAKNGTKHLKEEPGWNEDMKRHMNAMIPLQDLPAPDVLKTGFDTNGSFKGGDYMHTSPTGDKGFGRFSRQGSSSFSNTPSSRFSSNGQMVAGGGQYHPSLACEKHLRPITCYSRSCRSSVGEVPGFFRYGIQYVPSEMDSNYLRGIMISNLPKDIELRDVLARVRGGEVVCATLLDTEKLTGGLTAMIQFLHQVSAEEYLSYTKDHPFSFSSSNEKAEVTLLKTPTWPLTTGHYPLILKQRQTRCLAIPLFPKEFSIADLKLRISHHLATYTAEVPDIYTDEQETLHLEFSSMVAAHLAYRNLTKCQMYSDLKPIFTHDPCAGEVGELASPYKIATVRRNMELSQSPLTSSNSSCVYSKSEIKQRNKPTALPRQTITIPSFSGSNITTSSWADEVIEEAENEAAGTFIREGTHHAVHLSSPVTSLPPNYTKDEGSYKAIHAVLMENTNKEIALDQYRPPKPPLGLSGSKFASTIPRFLSLYADPKSAQRTLSMSSEREVNSIAAGENILHAHSVSCDDIREPATSKYDENKPDGNTEHPPKPLIYSSSMPPADVQTAIETRHPQTPPCVSIDSVIDGSPSTFTSTTNDKTLNEQNLALDYPPSETQINLD</sequence>
<evidence type="ECO:0000256" key="1">
    <source>
        <dbReference type="SAM" id="MobiDB-lite"/>
    </source>
</evidence>
<dbReference type="Proteomes" id="UP000054321">
    <property type="component" value="Unassembled WGS sequence"/>
</dbReference>
<feature type="region of interest" description="Disordered" evidence="1">
    <location>
        <begin position="812"/>
        <end position="848"/>
    </location>
</feature>
<feature type="region of interest" description="Disordered" evidence="1">
    <location>
        <begin position="347"/>
        <end position="388"/>
    </location>
</feature>
<evidence type="ECO:0008006" key="4">
    <source>
        <dbReference type="Google" id="ProtNLM"/>
    </source>
</evidence>
<dbReference type="AlphaFoldDB" id="A0A0C3DPC2"/>
<evidence type="ECO:0000313" key="3">
    <source>
        <dbReference type="Proteomes" id="UP000054321"/>
    </source>
</evidence>
<protein>
    <recommendedName>
        <fullName evidence="4">RRM domain-containing protein</fullName>
    </recommendedName>
</protein>
<accession>A0A0C3DPC2</accession>
<dbReference type="EMBL" id="KN832873">
    <property type="protein sequence ID" value="KIN03908.1"/>
    <property type="molecule type" value="Genomic_DNA"/>
</dbReference>
<evidence type="ECO:0000313" key="2">
    <source>
        <dbReference type="EMBL" id="KIN03908.1"/>
    </source>
</evidence>
<dbReference type="InParanoid" id="A0A0C3DPC2"/>
<name>A0A0C3DPC2_OIDMZ</name>
<dbReference type="OrthoDB" id="5244622at2759"/>
<proteinExistence type="predicted"/>
<keyword evidence="3" id="KW-1185">Reference proteome</keyword>
<feature type="compositionally biased region" description="Basic and acidic residues" evidence="1">
    <location>
        <begin position="814"/>
        <end position="839"/>
    </location>
</feature>